<dbReference type="EMBL" id="JBHRTK010000004">
    <property type="protein sequence ID" value="MFC3205535.1"/>
    <property type="molecule type" value="Genomic_DNA"/>
</dbReference>
<keyword evidence="5 7" id="KW-0862">Zinc</keyword>
<evidence type="ECO:0000313" key="10">
    <source>
        <dbReference type="Proteomes" id="UP001595583"/>
    </source>
</evidence>
<name>A0ABV7K660_9HYPH</name>
<evidence type="ECO:0000256" key="2">
    <source>
        <dbReference type="ARBA" id="ARBA00008072"/>
    </source>
</evidence>
<evidence type="ECO:0000256" key="6">
    <source>
        <dbReference type="ARBA" id="ARBA00023002"/>
    </source>
</evidence>
<sequence length="339" mass="35022">MDSGTMRAAVLSGHGQPLRIMDVAIPAPGPGQLLIRLEASGVCHTDVHIWRGSVVPAAAPSPFVLGHEGVGVVAAVGPGVTDWSVGERAGAAWLHDTCGSCAECRDGEESFCQTHRAHGFNVPGTFAEYVVADARFAARLPEGDASMLAPLMCAGLTAYGALQRAELARGETCAIFGCGGLGLYAVELAVRAGARVIAVDSDEAKLAVAAARGAHKTVLATPGLAGGWDADDRAHVCVNFAPTTATWDVMLAAICPRGRIIAAAMVSQPVGLDQEWLTASGVRITGTSVGTRAQMAELMAIHAREPLAGEITRISLDDVTDALSALDRGTAKGRFCVMF</sequence>
<feature type="domain" description="Enoyl reductase (ER)" evidence="8">
    <location>
        <begin position="15"/>
        <end position="337"/>
    </location>
</feature>
<dbReference type="EC" id="1.1.1.1" evidence="3"/>
<dbReference type="Pfam" id="PF00107">
    <property type="entry name" value="ADH_zinc_N"/>
    <property type="match status" value="1"/>
</dbReference>
<dbReference type="RefSeq" id="WP_378219077.1">
    <property type="nucleotide sequence ID" value="NZ_JBHRTK010000004.1"/>
</dbReference>
<dbReference type="InterPro" id="IPR011032">
    <property type="entry name" value="GroES-like_sf"/>
</dbReference>
<dbReference type="SMART" id="SM00829">
    <property type="entry name" value="PKS_ER"/>
    <property type="match status" value="1"/>
</dbReference>
<dbReference type="InterPro" id="IPR013154">
    <property type="entry name" value="ADH-like_N"/>
</dbReference>
<dbReference type="PANTHER" id="PTHR42940:SF8">
    <property type="entry name" value="VACUOLAR PROTEIN SORTING-ASSOCIATED PROTEIN 11"/>
    <property type="match status" value="1"/>
</dbReference>
<dbReference type="InterPro" id="IPR002328">
    <property type="entry name" value="ADH_Zn_CS"/>
</dbReference>
<evidence type="ECO:0000256" key="4">
    <source>
        <dbReference type="ARBA" id="ARBA00022723"/>
    </source>
</evidence>
<proteinExistence type="inferred from homology"/>
<reference evidence="10" key="1">
    <citation type="journal article" date="2019" name="Int. J. Syst. Evol. Microbiol.">
        <title>The Global Catalogue of Microorganisms (GCM) 10K type strain sequencing project: providing services to taxonomists for standard genome sequencing and annotation.</title>
        <authorList>
            <consortium name="The Broad Institute Genomics Platform"/>
            <consortium name="The Broad Institute Genome Sequencing Center for Infectious Disease"/>
            <person name="Wu L."/>
            <person name="Ma J."/>
        </authorList>
    </citation>
    <scope>NUCLEOTIDE SEQUENCE [LARGE SCALE GENOMIC DNA]</scope>
    <source>
        <strain evidence="10">KCTC 52165</strain>
    </source>
</reference>
<dbReference type="InterPro" id="IPR036291">
    <property type="entry name" value="NAD(P)-bd_dom_sf"/>
</dbReference>
<evidence type="ECO:0000259" key="8">
    <source>
        <dbReference type="SMART" id="SM00829"/>
    </source>
</evidence>
<dbReference type="PANTHER" id="PTHR42940">
    <property type="entry name" value="ALCOHOL DEHYDROGENASE 1-RELATED"/>
    <property type="match status" value="1"/>
</dbReference>
<keyword evidence="4 7" id="KW-0479">Metal-binding</keyword>
<dbReference type="Gene3D" id="3.90.180.10">
    <property type="entry name" value="Medium-chain alcohol dehydrogenases, catalytic domain"/>
    <property type="match status" value="1"/>
</dbReference>
<dbReference type="SUPFAM" id="SSF50129">
    <property type="entry name" value="GroES-like"/>
    <property type="match status" value="1"/>
</dbReference>
<comment type="similarity">
    <text evidence="2 7">Belongs to the zinc-containing alcohol dehydrogenase family.</text>
</comment>
<dbReference type="InterPro" id="IPR020843">
    <property type="entry name" value="ER"/>
</dbReference>
<dbReference type="PROSITE" id="PS00059">
    <property type="entry name" value="ADH_ZINC"/>
    <property type="match status" value="1"/>
</dbReference>
<dbReference type="Gene3D" id="3.40.50.720">
    <property type="entry name" value="NAD(P)-binding Rossmann-like Domain"/>
    <property type="match status" value="1"/>
</dbReference>
<evidence type="ECO:0000313" key="9">
    <source>
        <dbReference type="EMBL" id="MFC3205535.1"/>
    </source>
</evidence>
<accession>A0ABV7K660</accession>
<dbReference type="InterPro" id="IPR013149">
    <property type="entry name" value="ADH-like_C"/>
</dbReference>
<evidence type="ECO:0000256" key="3">
    <source>
        <dbReference type="ARBA" id="ARBA00013190"/>
    </source>
</evidence>
<comment type="caution">
    <text evidence="9">The sequence shown here is derived from an EMBL/GenBank/DDBJ whole genome shotgun (WGS) entry which is preliminary data.</text>
</comment>
<keyword evidence="10" id="KW-1185">Reference proteome</keyword>
<dbReference type="Proteomes" id="UP001595583">
    <property type="component" value="Unassembled WGS sequence"/>
</dbReference>
<keyword evidence="6" id="KW-0560">Oxidoreductase</keyword>
<dbReference type="Pfam" id="PF08240">
    <property type="entry name" value="ADH_N"/>
    <property type="match status" value="1"/>
</dbReference>
<dbReference type="SUPFAM" id="SSF51735">
    <property type="entry name" value="NAD(P)-binding Rossmann-fold domains"/>
    <property type="match status" value="1"/>
</dbReference>
<comment type="cofactor">
    <cofactor evidence="1 7">
        <name>Zn(2+)</name>
        <dbReference type="ChEBI" id="CHEBI:29105"/>
    </cofactor>
</comment>
<evidence type="ECO:0000256" key="1">
    <source>
        <dbReference type="ARBA" id="ARBA00001947"/>
    </source>
</evidence>
<evidence type="ECO:0000256" key="5">
    <source>
        <dbReference type="ARBA" id="ARBA00022833"/>
    </source>
</evidence>
<evidence type="ECO:0000256" key="7">
    <source>
        <dbReference type="RuleBase" id="RU361277"/>
    </source>
</evidence>
<organism evidence="9 10">
    <name type="scientific">Aquamicrobium soli</name>
    <dbReference type="NCBI Taxonomy" id="1811518"/>
    <lineage>
        <taxon>Bacteria</taxon>
        <taxon>Pseudomonadati</taxon>
        <taxon>Pseudomonadota</taxon>
        <taxon>Alphaproteobacteria</taxon>
        <taxon>Hyphomicrobiales</taxon>
        <taxon>Phyllobacteriaceae</taxon>
        <taxon>Aquamicrobium</taxon>
    </lineage>
</organism>
<gene>
    <name evidence="9" type="ORF">ACFOHJ_04865</name>
</gene>
<protein>
    <recommendedName>
        <fullName evidence="3">alcohol dehydrogenase</fullName>
        <ecNumber evidence="3">1.1.1.1</ecNumber>
    </recommendedName>
</protein>